<dbReference type="CDD" id="cd17503">
    <property type="entry name" value="MFS_LmrB_MDR_like"/>
    <property type="match status" value="1"/>
</dbReference>
<feature type="transmembrane region" description="Helical" evidence="7">
    <location>
        <begin position="398"/>
        <end position="419"/>
    </location>
</feature>
<protein>
    <submittedName>
        <fullName evidence="9">MFS transporter</fullName>
    </submittedName>
</protein>
<keyword evidence="6 7" id="KW-0472">Membrane</keyword>
<evidence type="ECO:0000313" key="10">
    <source>
        <dbReference type="Proteomes" id="UP000250369"/>
    </source>
</evidence>
<evidence type="ECO:0000256" key="3">
    <source>
        <dbReference type="ARBA" id="ARBA00022475"/>
    </source>
</evidence>
<dbReference type="Gene3D" id="1.20.1250.20">
    <property type="entry name" value="MFS general substrate transporter like domains"/>
    <property type="match status" value="1"/>
</dbReference>
<dbReference type="Proteomes" id="UP000250369">
    <property type="component" value="Unassembled WGS sequence"/>
</dbReference>
<feature type="transmembrane region" description="Helical" evidence="7">
    <location>
        <begin position="335"/>
        <end position="361"/>
    </location>
</feature>
<organism evidence="9 10">
    <name type="scientific">Paenibacillus contaminans</name>
    <dbReference type="NCBI Taxonomy" id="450362"/>
    <lineage>
        <taxon>Bacteria</taxon>
        <taxon>Bacillati</taxon>
        <taxon>Bacillota</taxon>
        <taxon>Bacilli</taxon>
        <taxon>Bacillales</taxon>
        <taxon>Paenibacillaceae</taxon>
        <taxon>Paenibacillus</taxon>
    </lineage>
</organism>
<evidence type="ECO:0000313" key="9">
    <source>
        <dbReference type="EMBL" id="RAV19578.1"/>
    </source>
</evidence>
<dbReference type="PANTHER" id="PTHR42718">
    <property type="entry name" value="MAJOR FACILITATOR SUPERFAMILY MULTIDRUG TRANSPORTER MFSC"/>
    <property type="match status" value="1"/>
</dbReference>
<evidence type="ECO:0000256" key="1">
    <source>
        <dbReference type="ARBA" id="ARBA00004651"/>
    </source>
</evidence>
<feature type="transmembrane region" description="Helical" evidence="7">
    <location>
        <begin position="272"/>
        <end position="293"/>
    </location>
</feature>
<dbReference type="GO" id="GO:0005886">
    <property type="term" value="C:plasma membrane"/>
    <property type="evidence" value="ECO:0007669"/>
    <property type="project" value="UniProtKB-SubCell"/>
</dbReference>
<feature type="transmembrane region" description="Helical" evidence="7">
    <location>
        <begin position="128"/>
        <end position="147"/>
    </location>
</feature>
<name>A0A329MJ40_9BACL</name>
<comment type="caution">
    <text evidence="9">The sequence shown here is derived from an EMBL/GenBank/DDBJ whole genome shotgun (WGS) entry which is preliminary data.</text>
</comment>
<gene>
    <name evidence="9" type="ORF">DQG23_19120</name>
</gene>
<sequence length="527" mass="56299">MKNKRKSTICGQTWKNVFWETNSNCGLGEENELSTGVAGREASSADLSGIRRGPIVAALIIGAFVSILNETLLNIAFPELMKEFGVTAVTIQWLSTSYMLVIGILVPVTALLQQWFTTRQMFLSAMSIFLTGSVICAAAPWFGMLLIGRIVQALGTGLMLPVLMTTILVIFPPEKRGGAMGLIGLVIMSAPAVGPTLSGVIVDSLSWRWLFYLVIPLAAFSIVFAGIYLRNVSVLTKPKVDVLSILLSTIGFGGIVYGFSKAGEGSWSEPEAYWTIAAGGVSLLLFIWRQLAVKEPLLELLTFKYPLFSLAMALILILMMMIFAVMIILPLYLQTVLLLTAFHAGLAMMPGGIVNGIMAPVSGHLFDKFGPRALVIPGLALAALAAGLFIGVDSSTGTGYVILLHVVLLAGFSMVMMPVQTTGLNQLPRHLYPHGTAIISTLQQVAGAIGTALFISILASGSKAYLEASDDPASRGEAVNGFVAGMQDAFITGFVLALLALAIGFFVKRKKTEQRSTTNPDNNIEIT</sequence>
<keyword evidence="10" id="KW-1185">Reference proteome</keyword>
<keyword evidence="3" id="KW-1003">Cell membrane</keyword>
<proteinExistence type="predicted"/>
<dbReference type="InterPro" id="IPR020846">
    <property type="entry name" value="MFS_dom"/>
</dbReference>
<keyword evidence="5 7" id="KW-1133">Transmembrane helix</keyword>
<dbReference type="SUPFAM" id="SSF103473">
    <property type="entry name" value="MFS general substrate transporter"/>
    <property type="match status" value="1"/>
</dbReference>
<dbReference type="InterPro" id="IPR036259">
    <property type="entry name" value="MFS_trans_sf"/>
</dbReference>
<dbReference type="PANTHER" id="PTHR42718:SF43">
    <property type="entry name" value="LINCOMYCIN RESISTANCE PROTEIN LMRB"/>
    <property type="match status" value="1"/>
</dbReference>
<accession>A0A329MJ40</accession>
<dbReference type="Gene3D" id="1.20.1720.10">
    <property type="entry name" value="Multidrug resistance protein D"/>
    <property type="match status" value="1"/>
</dbReference>
<feature type="domain" description="Major facilitator superfamily (MFS) profile" evidence="8">
    <location>
        <begin position="55"/>
        <end position="512"/>
    </location>
</feature>
<dbReference type="GO" id="GO:0022857">
    <property type="term" value="F:transmembrane transporter activity"/>
    <property type="evidence" value="ECO:0007669"/>
    <property type="project" value="InterPro"/>
</dbReference>
<dbReference type="Pfam" id="PF07690">
    <property type="entry name" value="MFS_1"/>
    <property type="match status" value="1"/>
</dbReference>
<feature type="transmembrane region" description="Helical" evidence="7">
    <location>
        <begin position="305"/>
        <end position="329"/>
    </location>
</feature>
<evidence type="ECO:0000259" key="8">
    <source>
        <dbReference type="PROSITE" id="PS50850"/>
    </source>
</evidence>
<dbReference type="AlphaFoldDB" id="A0A329MJ40"/>
<feature type="transmembrane region" description="Helical" evidence="7">
    <location>
        <begin position="178"/>
        <end position="197"/>
    </location>
</feature>
<dbReference type="OrthoDB" id="9816041at2"/>
<feature type="transmembrane region" description="Helical" evidence="7">
    <location>
        <begin position="489"/>
        <end position="507"/>
    </location>
</feature>
<comment type="subcellular location">
    <subcellularLocation>
        <location evidence="1">Cell membrane</location>
        <topology evidence="1">Multi-pass membrane protein</topology>
    </subcellularLocation>
</comment>
<keyword evidence="2" id="KW-0813">Transport</keyword>
<feature type="transmembrane region" description="Helical" evidence="7">
    <location>
        <begin position="241"/>
        <end position="260"/>
    </location>
</feature>
<evidence type="ECO:0000256" key="6">
    <source>
        <dbReference type="ARBA" id="ARBA00023136"/>
    </source>
</evidence>
<dbReference type="InterPro" id="IPR011701">
    <property type="entry name" value="MFS"/>
</dbReference>
<evidence type="ECO:0000256" key="5">
    <source>
        <dbReference type="ARBA" id="ARBA00022989"/>
    </source>
</evidence>
<dbReference type="NCBIfam" id="TIGR00711">
    <property type="entry name" value="efflux_EmrB"/>
    <property type="match status" value="1"/>
</dbReference>
<feature type="transmembrane region" description="Helical" evidence="7">
    <location>
        <begin position="209"/>
        <end position="229"/>
    </location>
</feature>
<evidence type="ECO:0000256" key="4">
    <source>
        <dbReference type="ARBA" id="ARBA00022692"/>
    </source>
</evidence>
<evidence type="ECO:0000256" key="2">
    <source>
        <dbReference type="ARBA" id="ARBA00022448"/>
    </source>
</evidence>
<feature type="transmembrane region" description="Helical" evidence="7">
    <location>
        <begin position="97"/>
        <end position="116"/>
    </location>
</feature>
<dbReference type="PROSITE" id="PS50850">
    <property type="entry name" value="MFS"/>
    <property type="match status" value="1"/>
</dbReference>
<dbReference type="InterPro" id="IPR004638">
    <property type="entry name" value="EmrB-like"/>
</dbReference>
<dbReference type="PRINTS" id="PR01036">
    <property type="entry name" value="TCRTETB"/>
</dbReference>
<evidence type="ECO:0000256" key="7">
    <source>
        <dbReference type="SAM" id="Phobius"/>
    </source>
</evidence>
<feature type="transmembrane region" description="Helical" evidence="7">
    <location>
        <begin position="373"/>
        <end position="392"/>
    </location>
</feature>
<feature type="transmembrane region" description="Helical" evidence="7">
    <location>
        <begin position="153"/>
        <end position="171"/>
    </location>
</feature>
<reference evidence="9 10" key="1">
    <citation type="journal article" date="2009" name="Int. J. Syst. Evol. Microbiol.">
        <title>Paenibacillus contaminans sp. nov., isolated from a contaminated laboratory plate.</title>
        <authorList>
            <person name="Chou J.H."/>
            <person name="Lee J.H."/>
            <person name="Lin M.C."/>
            <person name="Chang P.S."/>
            <person name="Arun A.B."/>
            <person name="Young C.C."/>
            <person name="Chen W.M."/>
        </authorList>
    </citation>
    <scope>NUCLEOTIDE SEQUENCE [LARGE SCALE GENOMIC DNA]</scope>
    <source>
        <strain evidence="9 10">CKOBP-6</strain>
    </source>
</reference>
<dbReference type="EMBL" id="QMFB01000011">
    <property type="protein sequence ID" value="RAV19578.1"/>
    <property type="molecule type" value="Genomic_DNA"/>
</dbReference>
<keyword evidence="4 7" id="KW-0812">Transmembrane</keyword>
<feature type="transmembrane region" description="Helical" evidence="7">
    <location>
        <begin position="431"/>
        <end position="459"/>
    </location>
</feature>
<feature type="transmembrane region" description="Helical" evidence="7">
    <location>
        <begin position="55"/>
        <end position="77"/>
    </location>
</feature>